<protein>
    <recommendedName>
        <fullName evidence="3">proton-translocating NAD(P)(+) transhydrogenase</fullName>
        <ecNumber evidence="3">7.1.1.1</ecNumber>
    </recommendedName>
</protein>
<keyword evidence="6" id="KW-1278">Translocase</keyword>
<dbReference type="Proteomes" id="UP000536179">
    <property type="component" value="Unassembled WGS sequence"/>
</dbReference>
<accession>A0A7W5DXV3</accession>
<proteinExistence type="inferred from homology"/>
<evidence type="ECO:0000256" key="4">
    <source>
        <dbReference type="ARBA" id="ARBA00022741"/>
    </source>
</evidence>
<organism evidence="11 12">
    <name type="scientific">Aporhodopirellula rubra</name>
    <dbReference type="NCBI Taxonomy" id="980271"/>
    <lineage>
        <taxon>Bacteria</taxon>
        <taxon>Pseudomonadati</taxon>
        <taxon>Planctomycetota</taxon>
        <taxon>Planctomycetia</taxon>
        <taxon>Pirellulales</taxon>
        <taxon>Pirellulaceae</taxon>
        <taxon>Aporhodopirellula</taxon>
    </lineage>
</organism>
<evidence type="ECO:0000256" key="1">
    <source>
        <dbReference type="ARBA" id="ARBA00003943"/>
    </source>
</evidence>
<dbReference type="InterPro" id="IPR007698">
    <property type="entry name" value="AlaDH/PNT_NAD(H)-bd"/>
</dbReference>
<dbReference type="PANTHER" id="PTHR10160">
    <property type="entry name" value="NAD(P) TRANSHYDROGENASE"/>
    <property type="match status" value="1"/>
</dbReference>
<keyword evidence="5" id="KW-0521">NADP</keyword>
<dbReference type="GO" id="GO:0005886">
    <property type="term" value="C:plasma membrane"/>
    <property type="evidence" value="ECO:0007669"/>
    <property type="project" value="TreeGrafter"/>
</dbReference>
<dbReference type="SMART" id="SM01003">
    <property type="entry name" value="AlaDh_PNT_N"/>
    <property type="match status" value="1"/>
</dbReference>
<dbReference type="GO" id="GO:0008750">
    <property type="term" value="F:proton-translocating NAD(P)+ transhydrogenase activity"/>
    <property type="evidence" value="ECO:0007669"/>
    <property type="project" value="UniProtKB-EC"/>
</dbReference>
<sequence length="383" mass="41263">MKQSRDEMRIGVPVETWPGELRTALVPDNAKKLIRLGFEIVAESGLGVSSGFSDQQYEDVGVTLQSDRNVVLSQSDMVLRVRQPELQEIESLKSGAVHISFLDPMNRRDLVDAMASRGVTSLSMEMIPRSTRAQKMDALSSQANLAGYVTVIQAAYHCPKAFPMMMTPSGTIRPARVFIIGAGVAGLQAIATAKRLGARVEAFDTRPVVAEQVRSLGAKFVEIDLGEVGQTEQGYAKALTPEQIELQKQGQATVIAASDVVITTAQLFGRPAPRIVTAEMVAAMQPGSVVVDMAVESGGNVEGSVLNEIVDVGGVKILGMGNLPSHVSRNASEMYSNNLVSLISDFWDTESKQMNLSPDDEIVQAAVITRDGQIIHPMLQDKN</sequence>
<keyword evidence="4" id="KW-0547">Nucleotide-binding</keyword>
<evidence type="ECO:0000256" key="8">
    <source>
        <dbReference type="ARBA" id="ARBA00048202"/>
    </source>
</evidence>
<dbReference type="GO" id="GO:0050661">
    <property type="term" value="F:NADP binding"/>
    <property type="evidence" value="ECO:0007669"/>
    <property type="project" value="TreeGrafter"/>
</dbReference>
<evidence type="ECO:0000313" key="12">
    <source>
        <dbReference type="Proteomes" id="UP000536179"/>
    </source>
</evidence>
<dbReference type="Pfam" id="PF05222">
    <property type="entry name" value="AlaDh_PNT_N"/>
    <property type="match status" value="1"/>
</dbReference>
<comment type="catalytic activity">
    <reaction evidence="8">
        <text>NAD(+) + NADPH + H(+)(in) = NADH + NADP(+) + H(+)(out)</text>
        <dbReference type="Rhea" id="RHEA:47992"/>
        <dbReference type="ChEBI" id="CHEBI:15378"/>
        <dbReference type="ChEBI" id="CHEBI:57540"/>
        <dbReference type="ChEBI" id="CHEBI:57783"/>
        <dbReference type="ChEBI" id="CHEBI:57945"/>
        <dbReference type="ChEBI" id="CHEBI:58349"/>
        <dbReference type="EC" id="7.1.1.1"/>
    </reaction>
</comment>
<dbReference type="SUPFAM" id="SSF52283">
    <property type="entry name" value="Formate/glycerate dehydrogenase catalytic domain-like"/>
    <property type="match status" value="1"/>
</dbReference>
<evidence type="ECO:0000256" key="3">
    <source>
        <dbReference type="ARBA" id="ARBA00012943"/>
    </source>
</evidence>
<comment type="caution">
    <text evidence="11">The sequence shown here is derived from an EMBL/GenBank/DDBJ whole genome shotgun (WGS) entry which is preliminary data.</text>
</comment>
<feature type="domain" description="Alanine dehydrogenase/pyridine nucleotide transhydrogenase N-terminal" evidence="10">
    <location>
        <begin position="11"/>
        <end position="146"/>
    </location>
</feature>
<dbReference type="SUPFAM" id="SSF51735">
    <property type="entry name" value="NAD(P)-binding Rossmann-fold domains"/>
    <property type="match status" value="1"/>
</dbReference>
<dbReference type="InterPro" id="IPR008143">
    <property type="entry name" value="Ala_DH/PNT_CS2"/>
</dbReference>
<keyword evidence="7" id="KW-0520">NAD</keyword>
<feature type="domain" description="Alanine dehydrogenase/pyridine nucleotide transhydrogenase NAD(H)-binding" evidence="9">
    <location>
        <begin position="155"/>
        <end position="319"/>
    </location>
</feature>
<dbReference type="PROSITE" id="PS00837">
    <property type="entry name" value="ALADH_PNT_2"/>
    <property type="match status" value="1"/>
</dbReference>
<dbReference type="EMBL" id="JACHXU010000006">
    <property type="protein sequence ID" value="MBB3206520.1"/>
    <property type="molecule type" value="Genomic_DNA"/>
</dbReference>
<evidence type="ECO:0000256" key="6">
    <source>
        <dbReference type="ARBA" id="ARBA00022967"/>
    </source>
</evidence>
<dbReference type="CDD" id="cd05304">
    <property type="entry name" value="Rubrum_tdh"/>
    <property type="match status" value="1"/>
</dbReference>
<dbReference type="GO" id="GO:0016491">
    <property type="term" value="F:oxidoreductase activity"/>
    <property type="evidence" value="ECO:0007669"/>
    <property type="project" value="UniProtKB-KW"/>
</dbReference>
<evidence type="ECO:0000256" key="2">
    <source>
        <dbReference type="ARBA" id="ARBA00005689"/>
    </source>
</evidence>
<keyword evidence="11" id="KW-0560">Oxidoreductase</keyword>
<dbReference type="Gene3D" id="3.40.50.720">
    <property type="entry name" value="NAD(P)-binding Rossmann-like Domain"/>
    <property type="match status" value="2"/>
</dbReference>
<dbReference type="InterPro" id="IPR007886">
    <property type="entry name" value="AlaDH/PNT_N"/>
</dbReference>
<dbReference type="EC" id="7.1.1.1" evidence="3"/>
<evidence type="ECO:0000313" key="11">
    <source>
        <dbReference type="EMBL" id="MBB3206520.1"/>
    </source>
</evidence>
<name>A0A7W5DXV3_9BACT</name>
<dbReference type="GO" id="GO:0006740">
    <property type="term" value="P:NADPH regeneration"/>
    <property type="evidence" value="ECO:0007669"/>
    <property type="project" value="TreeGrafter"/>
</dbReference>
<dbReference type="Pfam" id="PF01262">
    <property type="entry name" value="AlaDh_PNT_C"/>
    <property type="match status" value="1"/>
</dbReference>
<dbReference type="SMART" id="SM01002">
    <property type="entry name" value="AlaDh_PNT_C"/>
    <property type="match status" value="1"/>
</dbReference>
<keyword evidence="12" id="KW-1185">Reference proteome</keyword>
<evidence type="ECO:0000256" key="7">
    <source>
        <dbReference type="ARBA" id="ARBA00023027"/>
    </source>
</evidence>
<evidence type="ECO:0000256" key="5">
    <source>
        <dbReference type="ARBA" id="ARBA00022857"/>
    </source>
</evidence>
<evidence type="ECO:0000259" key="9">
    <source>
        <dbReference type="SMART" id="SM01002"/>
    </source>
</evidence>
<gene>
    <name evidence="11" type="ORF">FHS27_002329</name>
</gene>
<comment type="function">
    <text evidence="1">The transhydrogenation between NADH and NADP is coupled to respiration and ATP hydrolysis and functions as a proton pump across the membrane.</text>
</comment>
<evidence type="ECO:0000259" key="10">
    <source>
        <dbReference type="SMART" id="SM01003"/>
    </source>
</evidence>
<reference evidence="11 12" key="1">
    <citation type="submission" date="2020-08" db="EMBL/GenBank/DDBJ databases">
        <title>Genomic Encyclopedia of Type Strains, Phase III (KMG-III): the genomes of soil and plant-associated and newly described type strains.</title>
        <authorList>
            <person name="Whitman W."/>
        </authorList>
    </citation>
    <scope>NUCLEOTIDE SEQUENCE [LARGE SCALE GENOMIC DNA]</scope>
    <source>
        <strain evidence="11 12">CECT 8075</strain>
    </source>
</reference>
<dbReference type="InterPro" id="IPR036291">
    <property type="entry name" value="NAD(P)-bd_dom_sf"/>
</dbReference>
<dbReference type="PANTHER" id="PTHR10160:SF19">
    <property type="entry name" value="PROTON-TRANSLOCATING NAD(P)(+) TRANSHYDROGENASE"/>
    <property type="match status" value="1"/>
</dbReference>
<dbReference type="NCBIfam" id="NF006942">
    <property type="entry name" value="PRK09424.1"/>
    <property type="match status" value="1"/>
</dbReference>
<comment type="similarity">
    <text evidence="2">Belongs to the AlaDH/PNT family.</text>
</comment>
<dbReference type="AlphaFoldDB" id="A0A7W5DXV3"/>